<dbReference type="HOGENOM" id="CLU_000022_59_10_6"/>
<dbReference type="InterPro" id="IPR000873">
    <property type="entry name" value="AMP-dep_synth/lig_dom"/>
</dbReference>
<dbReference type="GO" id="GO:0006085">
    <property type="term" value="P:acetyl-CoA biosynthetic process"/>
    <property type="evidence" value="ECO:0007669"/>
    <property type="project" value="TreeGrafter"/>
</dbReference>
<dbReference type="PROSITE" id="PS00455">
    <property type="entry name" value="AMP_BINDING"/>
    <property type="match status" value="1"/>
</dbReference>
<evidence type="ECO:0000256" key="2">
    <source>
        <dbReference type="ARBA" id="ARBA00022598"/>
    </source>
</evidence>
<accession>A1WTG2</accession>
<keyword evidence="3" id="KW-0547">Nucleotide-binding</keyword>
<proteinExistence type="predicted"/>
<dbReference type="Gene3D" id="3.40.50.12780">
    <property type="entry name" value="N-terminal domain of ligase-like"/>
    <property type="match status" value="1"/>
</dbReference>
<evidence type="ECO:0000256" key="1">
    <source>
        <dbReference type="ARBA" id="ARBA00013275"/>
    </source>
</evidence>
<dbReference type="InterPro" id="IPR045851">
    <property type="entry name" value="AMP-bd_C_sf"/>
</dbReference>
<evidence type="ECO:0000313" key="9">
    <source>
        <dbReference type="Proteomes" id="UP000000647"/>
    </source>
</evidence>
<evidence type="ECO:0000313" key="8">
    <source>
        <dbReference type="EMBL" id="ABM60974.1"/>
    </source>
</evidence>
<organism evidence="8 9">
    <name type="scientific">Halorhodospira halophila (strain DSM 244 / SL1)</name>
    <name type="common">Ectothiorhodospira halophila (strain DSM 244 / SL1)</name>
    <dbReference type="NCBI Taxonomy" id="349124"/>
    <lineage>
        <taxon>Bacteria</taxon>
        <taxon>Pseudomonadati</taxon>
        <taxon>Pseudomonadota</taxon>
        <taxon>Gammaproteobacteria</taxon>
        <taxon>Chromatiales</taxon>
        <taxon>Ectothiorhodospiraceae</taxon>
        <taxon>Halorhodospira</taxon>
    </lineage>
</organism>
<dbReference type="InterPro" id="IPR020845">
    <property type="entry name" value="AMP-binding_CS"/>
</dbReference>
<feature type="domain" description="AMP-dependent synthetase/ligase" evidence="6">
    <location>
        <begin position="48"/>
        <end position="417"/>
    </location>
</feature>
<dbReference type="PANTHER" id="PTHR24095">
    <property type="entry name" value="ACETYL-COENZYME A SYNTHETASE"/>
    <property type="match status" value="1"/>
</dbReference>
<dbReference type="PANTHER" id="PTHR24095:SF14">
    <property type="entry name" value="ACETYL-COENZYME A SYNTHETASE 1"/>
    <property type="match status" value="1"/>
</dbReference>
<sequence>MVSSRDNGPPMGADEASFSWETVERQWLGAQDDGGFNLAYQCLERNIAAGRGGQEALIWRGAEGERQVYSYQDLLDGALRFARALERRGVRLAERVCTLGPRRPELYLAALGTLRHGAVYAPLFSVYGPDPIRRRLELGEARVVITTRRLFEERIAPVRGALPALEHVVLVDDEAPGAASWEAFCANDAAPQPMATGAEYPALLHFTSGTSGPPKGVLHVHRAAAAHLATGREVLGLAPGERYWCTADPGWVTGVSYGILAPLLCGATLVVDEGEFDAQRWYGILATEGVRCWFTAPTALRMLRRAGPEALEGFDLSRLERIFSTGEPLDPALTEWTENHLGRPTRDAWWQSETGAIMTAQYGDAPVRAGRMGRPVPGVELILAEADGDTVTPVTQPGTTGEILIRRGWPSMFRAYLGAPERYRAAFVDNWYRSGDLAQWDEQGELRFIGRADDVIKTAGHMVGPAEVEAVLNHHPEVAECGVSGIPDPVAGALVAAWVVTRRPPEAPEQLRRDLITHARQRLGAAVAPREIHFVDELPKTPSGKILRRQLST</sequence>
<dbReference type="AlphaFoldDB" id="A1WTG2"/>
<dbReference type="Pfam" id="PF00501">
    <property type="entry name" value="AMP-binding"/>
    <property type="match status" value="1"/>
</dbReference>
<name>A1WTG2_HALHL</name>
<dbReference type="InterPro" id="IPR025110">
    <property type="entry name" value="AMP-bd_C"/>
</dbReference>
<dbReference type="EMBL" id="CP000544">
    <property type="protein sequence ID" value="ABM60974.1"/>
    <property type="molecule type" value="Genomic_DNA"/>
</dbReference>
<dbReference type="EC" id="6.2.1.1" evidence="1"/>
<dbReference type="KEGG" id="hha:Hhal_0180"/>
<dbReference type="GO" id="GO:0005829">
    <property type="term" value="C:cytosol"/>
    <property type="evidence" value="ECO:0007669"/>
    <property type="project" value="TreeGrafter"/>
</dbReference>
<dbReference type="Gene3D" id="3.30.300.30">
    <property type="match status" value="1"/>
</dbReference>
<dbReference type="STRING" id="349124.Hhal_0180"/>
<evidence type="ECO:0000259" key="7">
    <source>
        <dbReference type="Pfam" id="PF13193"/>
    </source>
</evidence>
<dbReference type="Proteomes" id="UP000000647">
    <property type="component" value="Chromosome"/>
</dbReference>
<reference evidence="9" key="1">
    <citation type="submission" date="2006-12" db="EMBL/GenBank/DDBJ databases">
        <title>Complete sequence of Halorhodospira halophila SL1.</title>
        <authorList>
            <consortium name="US DOE Joint Genome Institute"/>
            <person name="Copeland A."/>
            <person name="Lucas S."/>
            <person name="Lapidus A."/>
            <person name="Barry K."/>
            <person name="Detter J.C."/>
            <person name="Glavina del Rio T."/>
            <person name="Hammon N."/>
            <person name="Israni S."/>
            <person name="Dalin E."/>
            <person name="Tice H."/>
            <person name="Pitluck S."/>
            <person name="Saunders E."/>
            <person name="Brettin T."/>
            <person name="Bruce D."/>
            <person name="Han C."/>
            <person name="Tapia R."/>
            <person name="Schmutz J."/>
            <person name="Larimer F."/>
            <person name="Land M."/>
            <person name="Hauser L."/>
            <person name="Kyrpides N."/>
            <person name="Mikhailova N."/>
            <person name="Hoff W."/>
            <person name="Richardson P."/>
        </authorList>
    </citation>
    <scope>NUCLEOTIDE SEQUENCE [LARGE SCALE GENOMIC DNA]</scope>
    <source>
        <strain evidence="9">DSM 244 / SL1</strain>
    </source>
</reference>
<protein>
    <recommendedName>
        <fullName evidence="1">acetate--CoA ligase</fullName>
        <ecNumber evidence="1">6.2.1.1</ecNumber>
    </recommendedName>
</protein>
<evidence type="ECO:0000256" key="4">
    <source>
        <dbReference type="ARBA" id="ARBA00022840"/>
    </source>
</evidence>
<gene>
    <name evidence="8" type="ordered locus">Hhal_0180</name>
</gene>
<dbReference type="GO" id="GO:0003987">
    <property type="term" value="F:acetate-CoA ligase activity"/>
    <property type="evidence" value="ECO:0007669"/>
    <property type="project" value="UniProtKB-EC"/>
</dbReference>
<feature type="domain" description="AMP-binding enzyme C-terminal" evidence="7">
    <location>
        <begin position="467"/>
        <end position="545"/>
    </location>
</feature>
<evidence type="ECO:0000256" key="3">
    <source>
        <dbReference type="ARBA" id="ARBA00022741"/>
    </source>
</evidence>
<reference evidence="8 9" key="2">
    <citation type="journal article" date="2013" name="Stand. Genomic Sci.">
        <title>Complete genome sequence of Halorhodospira halophila SL1.</title>
        <authorList>
            <person name="Challacombe J.F."/>
            <person name="Majid S."/>
            <person name="Deole R."/>
            <person name="Brettin T.S."/>
            <person name="Bruce D."/>
            <person name="Delano S.F."/>
            <person name="Detter J.C."/>
            <person name="Gleasner C.D."/>
            <person name="Han C.S."/>
            <person name="Misra M."/>
            <person name="Reitenga K.G."/>
            <person name="Mikhailova N."/>
            <person name="Woyke T."/>
            <person name="Pitluck S."/>
            <person name="Nolan M."/>
            <person name="Land M.L."/>
            <person name="Saunders E."/>
            <person name="Tapia R."/>
            <person name="Lapidus A."/>
            <person name="Ivanova N."/>
            <person name="Hoff W.D."/>
        </authorList>
    </citation>
    <scope>NUCLEOTIDE SEQUENCE [LARGE SCALE GENOMIC DNA]</scope>
    <source>
        <strain evidence="9">DSM 244 / SL1</strain>
    </source>
</reference>
<dbReference type="InterPro" id="IPR042099">
    <property type="entry name" value="ANL_N_sf"/>
</dbReference>
<keyword evidence="2 8" id="KW-0436">Ligase</keyword>
<evidence type="ECO:0000259" key="6">
    <source>
        <dbReference type="Pfam" id="PF00501"/>
    </source>
</evidence>
<keyword evidence="4" id="KW-0067">ATP-binding</keyword>
<dbReference type="GO" id="GO:0005524">
    <property type="term" value="F:ATP binding"/>
    <property type="evidence" value="ECO:0007669"/>
    <property type="project" value="UniProtKB-KW"/>
</dbReference>
<keyword evidence="5" id="KW-0007">Acetylation</keyword>
<keyword evidence="9" id="KW-1185">Reference proteome</keyword>
<evidence type="ECO:0000256" key="5">
    <source>
        <dbReference type="ARBA" id="ARBA00022990"/>
    </source>
</evidence>
<dbReference type="SUPFAM" id="SSF56801">
    <property type="entry name" value="Acetyl-CoA synthetase-like"/>
    <property type="match status" value="1"/>
</dbReference>
<dbReference type="eggNOG" id="COG0365">
    <property type="taxonomic scope" value="Bacteria"/>
</dbReference>
<dbReference type="Pfam" id="PF13193">
    <property type="entry name" value="AMP-binding_C"/>
    <property type="match status" value="1"/>
</dbReference>